<comment type="caution">
    <text evidence="1">The sequence shown here is derived from an EMBL/GenBank/DDBJ whole genome shotgun (WGS) entry which is preliminary data.</text>
</comment>
<keyword evidence="2" id="KW-1185">Reference proteome</keyword>
<dbReference type="GeneID" id="59348198"/>
<evidence type="ECO:0008006" key="3">
    <source>
        <dbReference type="Google" id="ProtNLM"/>
    </source>
</evidence>
<gene>
    <name evidence="1" type="ORF">MIND_00904000</name>
</gene>
<organism evidence="1 2">
    <name type="scientific">Mycena indigotica</name>
    <dbReference type="NCBI Taxonomy" id="2126181"/>
    <lineage>
        <taxon>Eukaryota</taxon>
        <taxon>Fungi</taxon>
        <taxon>Dikarya</taxon>
        <taxon>Basidiomycota</taxon>
        <taxon>Agaricomycotina</taxon>
        <taxon>Agaricomycetes</taxon>
        <taxon>Agaricomycetidae</taxon>
        <taxon>Agaricales</taxon>
        <taxon>Marasmiineae</taxon>
        <taxon>Mycenaceae</taxon>
        <taxon>Mycena</taxon>
    </lineage>
</organism>
<dbReference type="RefSeq" id="XP_037218924.1">
    <property type="nucleotide sequence ID" value="XM_037365682.1"/>
</dbReference>
<evidence type="ECO:0000313" key="1">
    <source>
        <dbReference type="EMBL" id="KAF7299536.1"/>
    </source>
</evidence>
<reference evidence="1" key="1">
    <citation type="submission" date="2020-05" db="EMBL/GenBank/DDBJ databases">
        <title>Mycena genomes resolve the evolution of fungal bioluminescence.</title>
        <authorList>
            <person name="Tsai I.J."/>
        </authorList>
    </citation>
    <scope>NUCLEOTIDE SEQUENCE</scope>
    <source>
        <strain evidence="1">171206Taipei</strain>
    </source>
</reference>
<sequence length="445" mass="49559">MSASHSTFERLPPEILHLIAEDTDSHDDNALTRHGSTLALIKTSRRCHDIGAPILYRTIAIDACKASRSRILETLVHNRHYASLVRRVAFRHCDFWGMPGGSDERNVMLVLHGLLRDALANLTHLQSISSLCGTAESLLVPMAFPHLRSLALGEFTRDTQLFLAKHAPQLRTLAISSAPGFPSSLDLADLRIFKGPAPCLLAAVVCPAAPRLTHLQLKQHANEAPASSVFASLRITMPTLRLLEIWSWGTSWDMPLMESIARVAPNLVSLMLCVEAYWAGSGMAETRDRFIATINSALPRLPRLFHLEFSQPLYASYNDAEDTQAQQYIEQLDCEAAWVRQWGSASPGLGVCTLPATRWWRLSRELWAPVAITKGYQDLMDHEGLGDLSTWTRRRTAAQAEEVAAAGLHRRAEIRAGASLFARRLSEFLALKEDIYQEFEVQLNV</sequence>
<accession>A0A8H6W1H9</accession>
<proteinExistence type="predicted"/>
<name>A0A8H6W1H9_9AGAR</name>
<dbReference type="Gene3D" id="3.80.10.10">
    <property type="entry name" value="Ribonuclease Inhibitor"/>
    <property type="match status" value="1"/>
</dbReference>
<dbReference type="SUPFAM" id="SSF52047">
    <property type="entry name" value="RNI-like"/>
    <property type="match status" value="1"/>
</dbReference>
<dbReference type="InterPro" id="IPR032675">
    <property type="entry name" value="LRR_dom_sf"/>
</dbReference>
<evidence type="ECO:0000313" key="2">
    <source>
        <dbReference type="Proteomes" id="UP000636479"/>
    </source>
</evidence>
<dbReference type="AlphaFoldDB" id="A0A8H6W1H9"/>
<dbReference type="EMBL" id="JACAZF010000007">
    <property type="protein sequence ID" value="KAF7299536.1"/>
    <property type="molecule type" value="Genomic_DNA"/>
</dbReference>
<dbReference type="Proteomes" id="UP000636479">
    <property type="component" value="Unassembled WGS sequence"/>
</dbReference>
<protein>
    <recommendedName>
        <fullName evidence="3">F-box domain-containing protein</fullName>
    </recommendedName>
</protein>